<dbReference type="CDD" id="cd04202">
    <property type="entry name" value="CuRO_D2_2dMcoN_like"/>
    <property type="match status" value="1"/>
</dbReference>
<dbReference type="Pfam" id="PF07732">
    <property type="entry name" value="Cu-oxidase_3"/>
    <property type="match status" value="1"/>
</dbReference>
<evidence type="ECO:0000313" key="8">
    <source>
        <dbReference type="Proteomes" id="UP000321201"/>
    </source>
</evidence>
<feature type="compositionally biased region" description="Basic and acidic residues" evidence="4">
    <location>
        <begin position="1"/>
        <end position="10"/>
    </location>
</feature>
<dbReference type="InterPro" id="IPR006311">
    <property type="entry name" value="TAT_signal"/>
</dbReference>
<evidence type="ECO:0000256" key="2">
    <source>
        <dbReference type="ARBA" id="ARBA00023002"/>
    </source>
</evidence>
<keyword evidence="2" id="KW-0560">Oxidoreductase</keyword>
<keyword evidence="1" id="KW-0479">Metal-binding</keyword>
<dbReference type="InParanoid" id="A0A5C7EG38"/>
<dbReference type="PANTHER" id="PTHR11709:SF394">
    <property type="entry name" value="FI03373P-RELATED"/>
    <property type="match status" value="1"/>
</dbReference>
<dbReference type="RefSeq" id="WP_147801223.1">
    <property type="nucleotide sequence ID" value="NZ_VPFL01000041.1"/>
</dbReference>
<dbReference type="PROSITE" id="PS51318">
    <property type="entry name" value="TAT"/>
    <property type="match status" value="1"/>
</dbReference>
<dbReference type="Gene3D" id="2.60.40.420">
    <property type="entry name" value="Cupredoxins - blue copper proteins"/>
    <property type="match status" value="2"/>
</dbReference>
<evidence type="ECO:0000256" key="3">
    <source>
        <dbReference type="ARBA" id="ARBA00023008"/>
    </source>
</evidence>
<dbReference type="EMBL" id="VPFL01000041">
    <property type="protein sequence ID" value="TXF09961.1"/>
    <property type="molecule type" value="Genomic_DNA"/>
</dbReference>
<dbReference type="InterPro" id="IPR019546">
    <property type="entry name" value="TAT_signal_bac_arc"/>
</dbReference>
<feature type="domain" description="Plastocyanin-like" evidence="6">
    <location>
        <begin position="116"/>
        <end position="221"/>
    </location>
</feature>
<proteinExistence type="predicted"/>
<feature type="domain" description="Plastocyanin-like" evidence="5">
    <location>
        <begin position="313"/>
        <end position="407"/>
    </location>
</feature>
<evidence type="ECO:0000256" key="1">
    <source>
        <dbReference type="ARBA" id="ARBA00022723"/>
    </source>
</evidence>
<dbReference type="SUPFAM" id="SSF49503">
    <property type="entry name" value="Cupredoxins"/>
    <property type="match status" value="2"/>
</dbReference>
<dbReference type="PANTHER" id="PTHR11709">
    <property type="entry name" value="MULTI-COPPER OXIDASE"/>
    <property type="match status" value="1"/>
</dbReference>
<dbReference type="OrthoDB" id="9757546at2"/>
<gene>
    <name evidence="7" type="ORF">FR698_16185</name>
</gene>
<dbReference type="NCBIfam" id="TIGR01409">
    <property type="entry name" value="TAT_signal_seq"/>
    <property type="match status" value="1"/>
</dbReference>
<evidence type="ECO:0000259" key="6">
    <source>
        <dbReference type="Pfam" id="PF07732"/>
    </source>
</evidence>
<dbReference type="InterPro" id="IPR008972">
    <property type="entry name" value="Cupredoxin"/>
</dbReference>
<comment type="caution">
    <text evidence="7">The sequence shown here is derived from an EMBL/GenBank/DDBJ whole genome shotgun (WGS) entry which is preliminary data.</text>
</comment>
<keyword evidence="3" id="KW-0186">Copper</keyword>
<name>A0A5C7EG38_9PROT</name>
<organism evidence="7 8">
    <name type="scientific">Pelomicrobium methylotrophicum</name>
    <dbReference type="NCBI Taxonomy" id="2602750"/>
    <lineage>
        <taxon>Bacteria</taxon>
        <taxon>Pseudomonadati</taxon>
        <taxon>Pseudomonadota</taxon>
        <taxon>Hydrogenophilia</taxon>
        <taxon>Hydrogenophilia incertae sedis</taxon>
        <taxon>Pelomicrobium</taxon>
    </lineage>
</organism>
<reference evidence="7 8" key="1">
    <citation type="submission" date="2019-08" db="EMBL/GenBank/DDBJ databases">
        <title>Pelomicrobium methylotrophicum gen. nov., sp. nov. a moderately thermophilic, facultatively anaerobic, lithoautotrophic and methylotrophic bacterium isolated from a terrestrial mud volcano.</title>
        <authorList>
            <person name="Slobodkina G.B."/>
            <person name="Merkel A.Y."/>
            <person name="Slobodkin A.I."/>
        </authorList>
    </citation>
    <scope>NUCLEOTIDE SEQUENCE [LARGE SCALE GENOMIC DNA]</scope>
    <source>
        <strain evidence="7 8">SM250</strain>
    </source>
</reference>
<evidence type="ECO:0000313" key="7">
    <source>
        <dbReference type="EMBL" id="TXF09961.1"/>
    </source>
</evidence>
<dbReference type="InterPro" id="IPR011707">
    <property type="entry name" value="Cu-oxidase-like_N"/>
</dbReference>
<protein>
    <submittedName>
        <fullName evidence="7">Multicopper oxidase domain-containing protein</fullName>
    </submittedName>
</protein>
<dbReference type="Proteomes" id="UP000321201">
    <property type="component" value="Unassembled WGS sequence"/>
</dbReference>
<dbReference type="InterPro" id="IPR011706">
    <property type="entry name" value="Cu-oxidase_C"/>
</dbReference>
<evidence type="ECO:0000256" key="4">
    <source>
        <dbReference type="SAM" id="MobiDB-lite"/>
    </source>
</evidence>
<dbReference type="InterPro" id="IPR045087">
    <property type="entry name" value="Cu-oxidase_fam"/>
</dbReference>
<keyword evidence="8" id="KW-1185">Reference proteome</keyword>
<dbReference type="GO" id="GO:0016491">
    <property type="term" value="F:oxidoreductase activity"/>
    <property type="evidence" value="ECO:0007669"/>
    <property type="project" value="UniProtKB-KW"/>
</dbReference>
<accession>A0A5C7EG38</accession>
<evidence type="ECO:0000259" key="5">
    <source>
        <dbReference type="Pfam" id="PF07731"/>
    </source>
</evidence>
<dbReference type="AlphaFoldDB" id="A0A5C7EG38"/>
<sequence length="438" mass="49298">MKDVQSERRALAGNGASEGAPGGCSRRQFLQKAAAVTGGVLAGAVPAAASPRVGPEAFGVSPPHGYDSGKGSMMFMPGHNMIGAVTEPPGAPRDDEVEYREFDLTFELIEHELLPGVRIPVFAFNGQVPGPVFRVQENDWVKVNVRNNTEEMHTIHWHGVDLIYTMDGVPMVTQDPIHPHETFVYRFQARPHGTRWYHCHWSTPLHAMSALHGAFIIDSPNDPIRQMYPYTREYVLALEAFDVNFTRKHIDALLVGMKRINKLMEMQKLTPLAHGFFARYADFLKAIENGWLPPYTRGTAEVTTIQPTFFAINGKSYPATVGEHGHLKIRKGEYIRIRLIGGSWFDHHMHLHGHQFWVVAEDGNPLPPPHRRVNVLPVTPGKTWDIIVYGDNPGFWDFHDHKELHSRNNGIYPGGMITMLEYEDMGEVPYVPSYSVNQ</sequence>
<feature type="region of interest" description="Disordered" evidence="4">
    <location>
        <begin position="1"/>
        <end position="24"/>
    </location>
</feature>
<dbReference type="Pfam" id="PF07731">
    <property type="entry name" value="Cu-oxidase_2"/>
    <property type="match status" value="1"/>
</dbReference>
<dbReference type="GO" id="GO:0005507">
    <property type="term" value="F:copper ion binding"/>
    <property type="evidence" value="ECO:0007669"/>
    <property type="project" value="InterPro"/>
</dbReference>